<dbReference type="RefSeq" id="WP_153654455.1">
    <property type="nucleotide sequence ID" value="NZ_CP045737.1"/>
</dbReference>
<evidence type="ECO:0000256" key="3">
    <source>
        <dbReference type="ARBA" id="ARBA00023125"/>
    </source>
</evidence>
<dbReference type="InterPro" id="IPR014284">
    <property type="entry name" value="RNA_pol_sigma-70_dom"/>
</dbReference>
<dbReference type="GO" id="GO:0006352">
    <property type="term" value="P:DNA-templated transcription initiation"/>
    <property type="evidence" value="ECO:0007669"/>
    <property type="project" value="InterPro"/>
</dbReference>
<name>A0A5Q2MLE0_9ACTN</name>
<keyword evidence="4" id="KW-0804">Transcription</keyword>
<evidence type="ECO:0000313" key="7">
    <source>
        <dbReference type="EMBL" id="QGG42649.1"/>
    </source>
</evidence>
<dbReference type="Pfam" id="PF04545">
    <property type="entry name" value="Sigma70_r4"/>
    <property type="match status" value="1"/>
</dbReference>
<dbReference type="PANTHER" id="PTHR30385">
    <property type="entry name" value="SIGMA FACTOR F FLAGELLAR"/>
    <property type="match status" value="1"/>
</dbReference>
<dbReference type="EMBL" id="CP045737">
    <property type="protein sequence ID" value="QGG42649.1"/>
    <property type="molecule type" value="Genomic_DNA"/>
</dbReference>
<dbReference type="GO" id="GO:0003677">
    <property type="term" value="F:DNA binding"/>
    <property type="evidence" value="ECO:0007669"/>
    <property type="project" value="UniProtKB-KW"/>
</dbReference>
<dbReference type="InterPro" id="IPR013325">
    <property type="entry name" value="RNA_pol_sigma_r2"/>
</dbReference>
<feature type="domain" description="RNA polymerase sigma-70 region 2" evidence="5">
    <location>
        <begin position="35"/>
        <end position="100"/>
    </location>
</feature>
<dbReference type="SUPFAM" id="SSF88659">
    <property type="entry name" value="Sigma3 and sigma4 domains of RNA polymerase sigma factors"/>
    <property type="match status" value="2"/>
</dbReference>
<evidence type="ECO:0000259" key="5">
    <source>
        <dbReference type="Pfam" id="PF04542"/>
    </source>
</evidence>
<dbReference type="KEGG" id="aef:GEV26_15390"/>
<dbReference type="NCBIfam" id="TIGR02937">
    <property type="entry name" value="sigma70-ECF"/>
    <property type="match status" value="1"/>
</dbReference>
<proteinExistence type="predicted"/>
<dbReference type="Gene3D" id="1.20.120.1810">
    <property type="match status" value="1"/>
</dbReference>
<organism evidence="7 8">
    <name type="scientific">Aeromicrobium yanjiei</name>
    <dbReference type="NCBI Taxonomy" id="2662028"/>
    <lineage>
        <taxon>Bacteria</taxon>
        <taxon>Bacillati</taxon>
        <taxon>Actinomycetota</taxon>
        <taxon>Actinomycetes</taxon>
        <taxon>Propionibacteriales</taxon>
        <taxon>Nocardioidaceae</taxon>
        <taxon>Aeromicrobium</taxon>
    </lineage>
</organism>
<evidence type="ECO:0000256" key="4">
    <source>
        <dbReference type="ARBA" id="ARBA00023163"/>
    </source>
</evidence>
<dbReference type="GO" id="GO:0016987">
    <property type="term" value="F:sigma factor activity"/>
    <property type="evidence" value="ECO:0007669"/>
    <property type="project" value="UniProtKB-KW"/>
</dbReference>
<evidence type="ECO:0000259" key="6">
    <source>
        <dbReference type="Pfam" id="PF04545"/>
    </source>
</evidence>
<dbReference type="InterPro" id="IPR007630">
    <property type="entry name" value="RNA_pol_sigma70_r4"/>
</dbReference>
<reference evidence="7 8" key="1">
    <citation type="submission" date="2019-11" db="EMBL/GenBank/DDBJ databases">
        <authorList>
            <person name="Li J."/>
        </authorList>
    </citation>
    <scope>NUCLEOTIDE SEQUENCE [LARGE SCALE GENOMIC DNA]</scope>
    <source>
        <strain evidence="7 8">MF47</strain>
    </source>
</reference>
<feature type="domain" description="RNA polymerase sigma-70 region 4" evidence="6">
    <location>
        <begin position="199"/>
        <end position="244"/>
    </location>
</feature>
<keyword evidence="1" id="KW-0805">Transcription regulation</keyword>
<accession>A0A5Q2MLE0</accession>
<protein>
    <submittedName>
        <fullName evidence="7">Sigma-70 family RNA polymerase sigma factor</fullName>
    </submittedName>
</protein>
<dbReference type="Proteomes" id="UP000392064">
    <property type="component" value="Chromosome"/>
</dbReference>
<gene>
    <name evidence="7" type="ORF">GEV26_15390</name>
</gene>
<dbReference type="Pfam" id="PF04542">
    <property type="entry name" value="Sigma70_r2"/>
    <property type="match status" value="1"/>
</dbReference>
<keyword evidence="8" id="KW-1185">Reference proteome</keyword>
<keyword evidence="3" id="KW-0238">DNA-binding</keyword>
<evidence type="ECO:0000256" key="2">
    <source>
        <dbReference type="ARBA" id="ARBA00023082"/>
    </source>
</evidence>
<dbReference type="InterPro" id="IPR036388">
    <property type="entry name" value="WH-like_DNA-bd_sf"/>
</dbReference>
<dbReference type="SUPFAM" id="SSF88946">
    <property type="entry name" value="Sigma2 domain of RNA polymerase sigma factors"/>
    <property type="match status" value="1"/>
</dbReference>
<evidence type="ECO:0000313" key="8">
    <source>
        <dbReference type="Proteomes" id="UP000392064"/>
    </source>
</evidence>
<sequence>MIQTIHDDADLCSLVVDAQVASDHARRELLEGEVITRCRPLAWGIAHRYANRGAELDDLRAVADAAVLGAIRRYEPGRGSFLGYASVTVLGEIKKYFRDSCWTIRPTRSVQELQARLSAATIHLQHMDGAASVATLAEHLGVSPAEVQEAAAARSCFTPTSLDAPVPGHDTAGGLDVAVEDGGFVLAEERLATAGACADLSLQERELLRLRFFEDLTQRQIADRLGKTQVQVSRELRRVLTRLRLAIDDMDVEQTAKAG</sequence>
<dbReference type="InterPro" id="IPR007627">
    <property type="entry name" value="RNA_pol_sigma70_r2"/>
</dbReference>
<dbReference type="InterPro" id="IPR013324">
    <property type="entry name" value="RNA_pol_sigma_r3/r4-like"/>
</dbReference>
<dbReference type="Gene3D" id="1.10.10.10">
    <property type="entry name" value="Winged helix-like DNA-binding domain superfamily/Winged helix DNA-binding domain"/>
    <property type="match status" value="2"/>
</dbReference>
<keyword evidence="2" id="KW-0731">Sigma factor</keyword>
<dbReference type="AlphaFoldDB" id="A0A5Q2MLE0"/>
<evidence type="ECO:0000256" key="1">
    <source>
        <dbReference type="ARBA" id="ARBA00023015"/>
    </source>
</evidence>
<dbReference type="PANTHER" id="PTHR30385:SF4">
    <property type="entry name" value="RNA POLYMERASE SIGMA-E FACTOR"/>
    <property type="match status" value="1"/>
</dbReference>